<feature type="transmembrane region" description="Helical" evidence="8">
    <location>
        <begin position="469"/>
        <end position="486"/>
    </location>
</feature>
<keyword evidence="11" id="KW-1185">Reference proteome</keyword>
<gene>
    <name evidence="10" type="ORF">LITE_LOCUS25957</name>
</gene>
<evidence type="ECO:0000256" key="1">
    <source>
        <dbReference type="ARBA" id="ARBA00004141"/>
    </source>
</evidence>
<keyword evidence="6 8" id="KW-0472">Membrane</keyword>
<keyword evidence="4 8" id="KW-1133">Transmembrane helix</keyword>
<evidence type="ECO:0000256" key="7">
    <source>
        <dbReference type="PROSITE-ProRule" id="PRU00023"/>
    </source>
</evidence>
<dbReference type="InterPro" id="IPR026961">
    <property type="entry name" value="PGG_dom"/>
</dbReference>
<dbReference type="GO" id="GO:0005886">
    <property type="term" value="C:plasma membrane"/>
    <property type="evidence" value="ECO:0007669"/>
    <property type="project" value="TreeGrafter"/>
</dbReference>
<dbReference type="EMBL" id="CAMGYJ010000006">
    <property type="protein sequence ID" value="CAI0438912.1"/>
    <property type="molecule type" value="Genomic_DNA"/>
</dbReference>
<dbReference type="Gene3D" id="1.25.40.20">
    <property type="entry name" value="Ankyrin repeat-containing domain"/>
    <property type="match status" value="2"/>
</dbReference>
<dbReference type="Pfam" id="PF00023">
    <property type="entry name" value="Ank"/>
    <property type="match status" value="1"/>
</dbReference>
<evidence type="ECO:0000259" key="9">
    <source>
        <dbReference type="Pfam" id="PF13962"/>
    </source>
</evidence>
<feature type="repeat" description="ANK" evidence="7">
    <location>
        <begin position="280"/>
        <end position="312"/>
    </location>
</feature>
<dbReference type="PROSITE" id="PS50297">
    <property type="entry name" value="ANK_REP_REGION"/>
    <property type="match status" value="4"/>
</dbReference>
<evidence type="ECO:0000256" key="5">
    <source>
        <dbReference type="ARBA" id="ARBA00023043"/>
    </source>
</evidence>
<dbReference type="InterPro" id="IPR036770">
    <property type="entry name" value="Ankyrin_rpt-contain_sf"/>
</dbReference>
<feature type="repeat" description="ANK" evidence="7">
    <location>
        <begin position="111"/>
        <end position="143"/>
    </location>
</feature>
<evidence type="ECO:0000256" key="8">
    <source>
        <dbReference type="SAM" id="Phobius"/>
    </source>
</evidence>
<feature type="transmembrane region" description="Helical" evidence="8">
    <location>
        <begin position="386"/>
        <end position="408"/>
    </location>
</feature>
<feature type="repeat" description="ANK" evidence="7">
    <location>
        <begin position="212"/>
        <end position="244"/>
    </location>
</feature>
<accession>A0AAV0LWL3</accession>
<proteinExistence type="predicted"/>
<reference evidence="10" key="1">
    <citation type="submission" date="2022-08" db="EMBL/GenBank/DDBJ databases">
        <authorList>
            <person name="Gutierrez-Valencia J."/>
        </authorList>
    </citation>
    <scope>NUCLEOTIDE SEQUENCE</scope>
</reference>
<evidence type="ECO:0000256" key="2">
    <source>
        <dbReference type="ARBA" id="ARBA00022692"/>
    </source>
</evidence>
<keyword evidence="3" id="KW-0677">Repeat</keyword>
<dbReference type="Pfam" id="PF13962">
    <property type="entry name" value="PGG"/>
    <property type="match status" value="1"/>
</dbReference>
<dbReference type="SUPFAM" id="SSF48403">
    <property type="entry name" value="Ankyrin repeat"/>
    <property type="match status" value="1"/>
</dbReference>
<evidence type="ECO:0000313" key="11">
    <source>
        <dbReference type="Proteomes" id="UP001154282"/>
    </source>
</evidence>
<feature type="repeat" description="ANK" evidence="7">
    <location>
        <begin position="69"/>
        <end position="91"/>
    </location>
</feature>
<dbReference type="PANTHER" id="PTHR24186">
    <property type="entry name" value="PROTEIN PHOSPHATASE 1 REGULATORY SUBUNIT"/>
    <property type="match status" value="1"/>
</dbReference>
<dbReference type="Pfam" id="PF12796">
    <property type="entry name" value="Ank_2"/>
    <property type="match status" value="3"/>
</dbReference>
<comment type="subcellular location">
    <subcellularLocation>
        <location evidence="1">Membrane</location>
        <topology evidence="1">Multi-pass membrane protein</topology>
    </subcellularLocation>
</comment>
<dbReference type="SMART" id="SM00248">
    <property type="entry name" value="ANK"/>
    <property type="match status" value="8"/>
</dbReference>
<name>A0AAV0LWL3_9ROSI</name>
<dbReference type="InterPro" id="IPR002110">
    <property type="entry name" value="Ankyrin_rpt"/>
</dbReference>
<organism evidence="10 11">
    <name type="scientific">Linum tenue</name>
    <dbReference type="NCBI Taxonomy" id="586396"/>
    <lineage>
        <taxon>Eukaryota</taxon>
        <taxon>Viridiplantae</taxon>
        <taxon>Streptophyta</taxon>
        <taxon>Embryophyta</taxon>
        <taxon>Tracheophyta</taxon>
        <taxon>Spermatophyta</taxon>
        <taxon>Magnoliopsida</taxon>
        <taxon>eudicotyledons</taxon>
        <taxon>Gunneridae</taxon>
        <taxon>Pentapetalae</taxon>
        <taxon>rosids</taxon>
        <taxon>fabids</taxon>
        <taxon>Malpighiales</taxon>
        <taxon>Linaceae</taxon>
        <taxon>Linum</taxon>
    </lineage>
</organism>
<dbReference type="PROSITE" id="PS50088">
    <property type="entry name" value="ANK_REPEAT"/>
    <property type="match status" value="4"/>
</dbReference>
<feature type="domain" description="PGG" evidence="9">
    <location>
        <begin position="383"/>
        <end position="484"/>
    </location>
</feature>
<comment type="caution">
    <text evidence="10">The sequence shown here is derived from an EMBL/GenBank/DDBJ whole genome shotgun (WGS) entry which is preliminary data.</text>
</comment>
<feature type="transmembrane region" description="Helical" evidence="8">
    <location>
        <begin position="493"/>
        <end position="515"/>
    </location>
</feature>
<dbReference type="AlphaFoldDB" id="A0AAV0LWL3"/>
<keyword evidence="2 8" id="KW-0812">Transmembrane</keyword>
<evidence type="ECO:0000313" key="10">
    <source>
        <dbReference type="EMBL" id="CAI0438912.1"/>
    </source>
</evidence>
<feature type="transmembrane region" description="Helical" evidence="8">
    <location>
        <begin position="420"/>
        <end position="441"/>
    </location>
</feature>
<evidence type="ECO:0000256" key="3">
    <source>
        <dbReference type="ARBA" id="ARBA00022737"/>
    </source>
</evidence>
<sequence length="521" mass="56045">MDLELYQAVIQGNDKFLEDLSNAGSCDVLQVTSGHKNTILHVAAKCGGIQTAEKIIGLFPGLLHQTNSKGDSPLHVAARLGRLEMIQLLVNCAKLVEIEVGKELLRMENVDKDTALHVAVRNGHFEVVSLLISEDPELTLMLNAAAESSLFLAVDRKFYAIAQRILETVPSCCYGGRDDMNVLHAAIIRADRNFLQELLKRNPSLSSEADKRGWIPLHYAAYSGNAEVVQLLLQTDASLAYVKDKHGMSALHLSAQSGHVEVAQKITALCPDTSELLDNRCRTALHVAAESGRRNVVKFLLKEQCFCDLMNEQDEAGDTPLHIAAAQQHAEVHLLLASDPRVDRAGLTASDMAPLPLASIAESEESIKHNDVGLYSISRLSGSVNLVVATAIAAVTFAAIFTIMMMGGTRMLRRKPGFQLYVMANSLAFGLSTASMFVYIVGLLGAGRRRDCAAVAVKLSNYAELFGEWSVYGMVVAFAAGTAVVCGGEELAVFAVASVATGCCCFLLGPLVYGLTFHGGV</sequence>
<dbReference type="PANTHER" id="PTHR24186:SF50">
    <property type="entry name" value="ANKYRIN REPEAT-CONTAINING PROTEIN ITN1-LIKE ISOFORM X1"/>
    <property type="match status" value="1"/>
</dbReference>
<evidence type="ECO:0000256" key="6">
    <source>
        <dbReference type="ARBA" id="ARBA00023136"/>
    </source>
</evidence>
<protein>
    <recommendedName>
        <fullName evidence="9">PGG domain-containing protein</fullName>
    </recommendedName>
</protein>
<evidence type="ECO:0000256" key="4">
    <source>
        <dbReference type="ARBA" id="ARBA00022989"/>
    </source>
</evidence>
<keyword evidence="5 7" id="KW-0040">ANK repeat</keyword>
<dbReference type="Proteomes" id="UP001154282">
    <property type="component" value="Unassembled WGS sequence"/>
</dbReference>